<accession>A0A2I1I3S0</accession>
<evidence type="ECO:0000313" key="1">
    <source>
        <dbReference type="EMBL" id="PKY65772.1"/>
    </source>
</evidence>
<organism evidence="1 2">
    <name type="scientific">Schaalia turicensis</name>
    <dbReference type="NCBI Taxonomy" id="131111"/>
    <lineage>
        <taxon>Bacteria</taxon>
        <taxon>Bacillati</taxon>
        <taxon>Actinomycetota</taxon>
        <taxon>Actinomycetes</taxon>
        <taxon>Actinomycetales</taxon>
        <taxon>Actinomycetaceae</taxon>
        <taxon>Schaalia</taxon>
    </lineage>
</organism>
<dbReference type="OrthoDB" id="5363652at2"/>
<name>A0A2I1I3S0_9ACTO</name>
<evidence type="ECO:0000313" key="2">
    <source>
        <dbReference type="Proteomes" id="UP000234545"/>
    </source>
</evidence>
<dbReference type="AlphaFoldDB" id="A0A2I1I3S0"/>
<gene>
    <name evidence="1" type="ORF">CYJ25_07715</name>
</gene>
<keyword evidence="1" id="KW-0645">Protease</keyword>
<dbReference type="Proteomes" id="UP000234545">
    <property type="component" value="Unassembled WGS sequence"/>
</dbReference>
<proteinExistence type="predicted"/>
<comment type="caution">
    <text evidence="1">The sequence shown here is derived from an EMBL/GenBank/DDBJ whole genome shotgun (WGS) entry which is preliminary data.</text>
</comment>
<sequence>MSVDEPLARQWLASVSYYRLSGYWYAYRVLPADADPKNPHRLDKFQQQTSFSDIARLYEFDRKLRTLIHDGMERIEVALRARISDRLASIGALSYLDPAVFRPEFEHSAWCNTALARVERAKKRDTAIKHYASKYGEYPIWVLVEALDFSDISQLFDGMVLDDQRAISESLGLVVDPDRLTAKQKGSYYRQDPLARWCEQLTVLRNICAHHGRLWNRYLTPASTNALRTITDLFSLPKGQSDRLFGAILVMSFLLRQISPGTSWPNKIRHLIEAEYLPLESRSTVEMGMPGGWQQLSLWNNPDV</sequence>
<protein>
    <submittedName>
        <fullName evidence="1">CAAX protease</fullName>
    </submittedName>
</protein>
<keyword evidence="1" id="KW-0378">Hydrolase</keyword>
<dbReference type="Pfam" id="PF07751">
    <property type="entry name" value="Abi_2"/>
    <property type="match status" value="1"/>
</dbReference>
<dbReference type="InterPro" id="IPR011664">
    <property type="entry name" value="Abi_system_AbiD/AbiF-like"/>
</dbReference>
<dbReference type="GO" id="GO:0008233">
    <property type="term" value="F:peptidase activity"/>
    <property type="evidence" value="ECO:0007669"/>
    <property type="project" value="UniProtKB-KW"/>
</dbReference>
<dbReference type="EMBL" id="PKKJ01000014">
    <property type="protein sequence ID" value="PKY65772.1"/>
    <property type="molecule type" value="Genomic_DNA"/>
</dbReference>
<dbReference type="RefSeq" id="WP_101628581.1">
    <property type="nucleotide sequence ID" value="NZ_PKKJ01000014.1"/>
</dbReference>
<dbReference type="GO" id="GO:0006508">
    <property type="term" value="P:proteolysis"/>
    <property type="evidence" value="ECO:0007669"/>
    <property type="project" value="UniProtKB-KW"/>
</dbReference>
<reference evidence="1 2" key="1">
    <citation type="submission" date="2017-12" db="EMBL/GenBank/DDBJ databases">
        <title>Phylogenetic diversity of female urinary microbiome.</title>
        <authorList>
            <person name="Thomas-White K."/>
            <person name="Wolfe A.J."/>
        </authorList>
    </citation>
    <scope>NUCLEOTIDE SEQUENCE [LARGE SCALE GENOMIC DNA]</scope>
    <source>
        <strain evidence="1 2">UMB0250</strain>
    </source>
</reference>